<dbReference type="Proteomes" id="UP000053392">
    <property type="component" value="Unassembled WGS sequence"/>
</dbReference>
<feature type="compositionally biased region" description="Polar residues" evidence="1">
    <location>
        <begin position="514"/>
        <end position="525"/>
    </location>
</feature>
<feature type="compositionally biased region" description="Basic residues" evidence="1">
    <location>
        <begin position="328"/>
        <end position="342"/>
    </location>
</feature>
<gene>
    <name evidence="2" type="ORF">I313_00670</name>
</gene>
<organism evidence="2 3">
    <name type="scientific">Cryptococcus deuterogattii Ram5</name>
    <dbReference type="NCBI Taxonomy" id="1296110"/>
    <lineage>
        <taxon>Eukaryota</taxon>
        <taxon>Fungi</taxon>
        <taxon>Dikarya</taxon>
        <taxon>Basidiomycota</taxon>
        <taxon>Agaricomycotina</taxon>
        <taxon>Tremellomycetes</taxon>
        <taxon>Tremellales</taxon>
        <taxon>Cryptococcaceae</taxon>
        <taxon>Cryptococcus</taxon>
        <taxon>Cryptococcus gattii species complex</taxon>
    </lineage>
</organism>
<proteinExistence type="predicted"/>
<feature type="compositionally biased region" description="Basic residues" evidence="1">
    <location>
        <begin position="574"/>
        <end position="594"/>
    </location>
</feature>
<dbReference type="PANTHER" id="PTHR46255:SF3">
    <property type="entry name" value="HOMEOBOX DOMAIN-CONTAINING PROTEIN"/>
    <property type="match status" value="1"/>
</dbReference>
<sequence>MDRGRCSRPLSGDLQYHNFRLSNPSPYSNGVQTYTRESWQEPNIASHCSSGSSSYRHHPSSQPLSSSSSSSSSWGREARLPPSNSDGSSYLAPPPLVPYITPSTGPFAPPLHEQPLSSDERHPMLRVDGRSSAFAQCSPLEHGITAAKGGSHRFPPLQSALRSYYEEPYSRNTRKAYSNSQTPTMMQLSKFSTVEPKDVNTGLLPHQMEVSSEVFQSKLVTPSISQRATGEAQPDSLANTSNQPKQHTPAACSSHSFQRRSRSLSQSSQHSQHSQNSQNSHFSSRESRRSSHSQAEPISRECSVSSNESSHAAGSAAPSEDPYSKNTHFSRKSRGGEKKKRTRALMTHLQQAGLMRLWKKNQRQKNRKTLMENGGVPEGEDPADYEDLQKSPRSRRLSMDREEKVLPWIGASGGPSGMAYDRKGVNIGLESEGQNLAYDSPTSDLDALNELSNRRSMSPRGRSRYERGAVSYPPHNVTSSNPYQSPGPLRPHTYPYHHPPPFPSTIPSHHAQYPSVSQSPRSATGSLSFGDLHYSRIPSDASAVGGSHRRTSVGTLDSQTSMVSQSFEPPPTRMRQRSAHSYYRRRSVSPKHHNTIGLPTGMPPSVPLTSSYATFMHGADAPPFTGQANACSGPAEYSTQPRADTWLGLPPSRQHLNTSHTTDAVASHLPPTLARVAISGPVEGGEELPAITRGMGDDVNPQSFITREEAGSPRKRSSFWRAEGRRVRTRGREVGGGKEDFCHLGH</sequence>
<reference evidence="2 3" key="1">
    <citation type="submission" date="2015-01" db="EMBL/GenBank/DDBJ databases">
        <title>The Genome Sequence of Cryptococcus gattii Ram5.</title>
        <authorList>
            <consortium name="The Broad Institute Genomics Platform"/>
            <person name="Cuomo C."/>
            <person name="Litvintseva A."/>
            <person name="Chen Y."/>
            <person name="Heitman J."/>
            <person name="Sun S."/>
            <person name="Springer D."/>
            <person name="Dromer F."/>
            <person name="Young S."/>
            <person name="Zeng Q."/>
            <person name="Gargeya S."/>
            <person name="Abouelleil A."/>
            <person name="Alvarado L."/>
            <person name="Chapman S.B."/>
            <person name="Gainer-Dewar J."/>
            <person name="Goldberg J."/>
            <person name="Griggs A."/>
            <person name="Gujja S."/>
            <person name="Hansen M."/>
            <person name="Howarth C."/>
            <person name="Imamovic A."/>
            <person name="Larimer J."/>
            <person name="Murphy C."/>
            <person name="Naylor J."/>
            <person name="Pearson M."/>
            <person name="Priest M."/>
            <person name="Roberts A."/>
            <person name="Saif S."/>
            <person name="Shea T."/>
            <person name="Sykes S."/>
            <person name="Wortman J."/>
            <person name="Nusbaum C."/>
            <person name="Birren B."/>
        </authorList>
    </citation>
    <scope>NUCLEOTIDE SEQUENCE [LARGE SCALE GENOMIC DNA]</scope>
    <source>
        <strain evidence="2 3">Ram5</strain>
    </source>
</reference>
<name>A0A0D0VBI6_9TREE</name>
<feature type="compositionally biased region" description="Polar residues" evidence="1">
    <location>
        <begin position="236"/>
        <end position="246"/>
    </location>
</feature>
<feature type="compositionally biased region" description="Low complexity" evidence="1">
    <location>
        <begin position="46"/>
        <end position="73"/>
    </location>
</feature>
<keyword evidence="3" id="KW-1185">Reference proteome</keyword>
<evidence type="ECO:0000313" key="2">
    <source>
        <dbReference type="EMBL" id="KIR43824.1"/>
    </source>
</evidence>
<dbReference type="EMBL" id="KN847896">
    <property type="protein sequence ID" value="KIR43824.1"/>
    <property type="molecule type" value="Genomic_DNA"/>
</dbReference>
<dbReference type="GO" id="GO:0000981">
    <property type="term" value="F:DNA-binding transcription factor activity, RNA polymerase II-specific"/>
    <property type="evidence" value="ECO:0007669"/>
    <property type="project" value="TreeGrafter"/>
</dbReference>
<evidence type="ECO:0000313" key="3">
    <source>
        <dbReference type="Proteomes" id="UP000053392"/>
    </source>
</evidence>
<feature type="region of interest" description="Disordered" evidence="1">
    <location>
        <begin position="225"/>
        <end position="342"/>
    </location>
</feature>
<feature type="compositionally biased region" description="Polar residues" evidence="1">
    <location>
        <begin position="552"/>
        <end position="567"/>
    </location>
</feature>
<accession>A0A0D0VBI6</accession>
<dbReference type="OrthoDB" id="6159439at2759"/>
<feature type="region of interest" description="Disordered" evidence="1">
    <location>
        <begin position="540"/>
        <end position="602"/>
    </location>
</feature>
<dbReference type="HOGENOM" id="CLU_022255_0_0_1"/>
<feature type="region of interest" description="Disordered" evidence="1">
    <location>
        <begin position="434"/>
        <end position="525"/>
    </location>
</feature>
<feature type="region of interest" description="Disordered" evidence="1">
    <location>
        <begin position="370"/>
        <end position="399"/>
    </location>
</feature>
<dbReference type="AlphaFoldDB" id="A0A0D0VBI6"/>
<protein>
    <submittedName>
        <fullName evidence="2">Uncharacterized protein</fullName>
    </submittedName>
</protein>
<dbReference type="GO" id="GO:0005634">
    <property type="term" value="C:nucleus"/>
    <property type="evidence" value="ECO:0007669"/>
    <property type="project" value="TreeGrafter"/>
</dbReference>
<feature type="compositionally biased region" description="Polar residues" evidence="1">
    <location>
        <begin position="20"/>
        <end position="43"/>
    </location>
</feature>
<dbReference type="PANTHER" id="PTHR46255">
    <property type="entry name" value="SHORT STATURE HOMEOBOX"/>
    <property type="match status" value="1"/>
</dbReference>
<feature type="compositionally biased region" description="Low complexity" evidence="1">
    <location>
        <begin position="303"/>
        <end position="317"/>
    </location>
</feature>
<dbReference type="InterPro" id="IPR052631">
    <property type="entry name" value="Paired_homeobox_Bicoid"/>
</dbReference>
<evidence type="ECO:0000256" key="1">
    <source>
        <dbReference type="SAM" id="MobiDB-lite"/>
    </source>
</evidence>
<feature type="compositionally biased region" description="Low complexity" evidence="1">
    <location>
        <begin position="263"/>
        <end position="282"/>
    </location>
</feature>
<dbReference type="GO" id="GO:1990837">
    <property type="term" value="F:sequence-specific double-stranded DNA binding"/>
    <property type="evidence" value="ECO:0007669"/>
    <property type="project" value="TreeGrafter"/>
</dbReference>
<feature type="region of interest" description="Disordered" evidence="1">
    <location>
        <begin position="1"/>
        <end position="120"/>
    </location>
</feature>